<evidence type="ECO:0000259" key="9">
    <source>
        <dbReference type="PROSITE" id="PS51194"/>
    </source>
</evidence>
<dbReference type="PROSITE" id="PS51195">
    <property type="entry name" value="Q_MOTIF"/>
    <property type="match status" value="1"/>
</dbReference>
<dbReference type="Pfam" id="PF00271">
    <property type="entry name" value="Helicase_C"/>
    <property type="match status" value="1"/>
</dbReference>
<keyword evidence="4" id="KW-0347">Helicase</keyword>
<evidence type="ECO:0000256" key="2">
    <source>
        <dbReference type="ARBA" id="ARBA00022741"/>
    </source>
</evidence>
<dbReference type="GO" id="GO:0003724">
    <property type="term" value="F:RNA helicase activity"/>
    <property type="evidence" value="ECO:0007669"/>
    <property type="project" value="UniProtKB-EC"/>
</dbReference>
<evidence type="ECO:0000259" key="8">
    <source>
        <dbReference type="PROSITE" id="PS51192"/>
    </source>
</evidence>
<feature type="region of interest" description="Disordered" evidence="7">
    <location>
        <begin position="51"/>
        <end position="70"/>
    </location>
</feature>
<evidence type="ECO:0000256" key="5">
    <source>
        <dbReference type="ARBA" id="ARBA00022840"/>
    </source>
</evidence>
<dbReference type="AlphaFoldDB" id="A7SD94"/>
<dbReference type="PANTHER" id="PTHR47959:SF1">
    <property type="entry name" value="ATP-DEPENDENT RNA HELICASE DBPA"/>
    <property type="match status" value="1"/>
</dbReference>
<dbReference type="InterPro" id="IPR014001">
    <property type="entry name" value="Helicase_ATP-bd"/>
</dbReference>
<evidence type="ECO:0000256" key="4">
    <source>
        <dbReference type="ARBA" id="ARBA00022806"/>
    </source>
</evidence>
<feature type="domain" description="Helicase ATP-binding" evidence="8">
    <location>
        <begin position="207"/>
        <end position="397"/>
    </location>
</feature>
<dbReference type="CDD" id="cd00268">
    <property type="entry name" value="DEADc"/>
    <property type="match status" value="1"/>
</dbReference>
<feature type="compositionally biased region" description="Polar residues" evidence="7">
    <location>
        <begin position="51"/>
        <end position="65"/>
    </location>
</feature>
<dbReference type="GO" id="GO:0005524">
    <property type="term" value="F:ATP binding"/>
    <property type="evidence" value="ECO:0007669"/>
    <property type="project" value="UniProtKB-KW"/>
</dbReference>
<dbReference type="GO" id="GO:0003676">
    <property type="term" value="F:nucleic acid binding"/>
    <property type="evidence" value="ECO:0007669"/>
    <property type="project" value="InterPro"/>
</dbReference>
<dbReference type="PROSITE" id="PS51192">
    <property type="entry name" value="HELICASE_ATP_BIND_1"/>
    <property type="match status" value="1"/>
</dbReference>
<dbReference type="InterPro" id="IPR050079">
    <property type="entry name" value="DEAD_box_RNA_helicase"/>
</dbReference>
<dbReference type="InterPro" id="IPR044742">
    <property type="entry name" value="DEAD/DEAH_RhlB"/>
</dbReference>
<feature type="short sequence motif" description="Q motif" evidence="6">
    <location>
        <begin position="176"/>
        <end position="204"/>
    </location>
</feature>
<dbReference type="InterPro" id="IPR011545">
    <property type="entry name" value="DEAD/DEAH_box_helicase_dom"/>
</dbReference>
<feature type="domain" description="DEAD-box RNA helicase Q" evidence="10">
    <location>
        <begin position="176"/>
        <end position="204"/>
    </location>
</feature>
<proteinExistence type="predicted"/>
<dbReference type="CDD" id="cd18787">
    <property type="entry name" value="SF2_C_DEAD"/>
    <property type="match status" value="1"/>
</dbReference>
<dbReference type="SMART" id="SM00490">
    <property type="entry name" value="HELICc"/>
    <property type="match status" value="1"/>
</dbReference>
<evidence type="ECO:0000313" key="11">
    <source>
        <dbReference type="EMBL" id="EDO38345.1"/>
    </source>
</evidence>
<dbReference type="eggNOG" id="KOG0327">
    <property type="taxonomic scope" value="Eukaryota"/>
</dbReference>
<dbReference type="Pfam" id="PF00270">
    <property type="entry name" value="DEAD"/>
    <property type="match status" value="1"/>
</dbReference>
<evidence type="ECO:0000313" key="12">
    <source>
        <dbReference type="Proteomes" id="UP000001593"/>
    </source>
</evidence>
<name>A7SD94_NEMVE</name>
<dbReference type="PANTHER" id="PTHR47959">
    <property type="entry name" value="ATP-DEPENDENT RNA HELICASE RHLE-RELATED"/>
    <property type="match status" value="1"/>
</dbReference>
<protein>
    <recommendedName>
        <fullName evidence="1">RNA helicase</fullName>
        <ecNumber evidence="1">3.6.4.13</ecNumber>
    </recommendedName>
</protein>
<dbReference type="InterPro" id="IPR027417">
    <property type="entry name" value="P-loop_NTPase"/>
</dbReference>
<reference evidence="11 12" key="1">
    <citation type="journal article" date="2007" name="Science">
        <title>Sea anemone genome reveals ancestral eumetazoan gene repertoire and genomic organization.</title>
        <authorList>
            <person name="Putnam N.H."/>
            <person name="Srivastava M."/>
            <person name="Hellsten U."/>
            <person name="Dirks B."/>
            <person name="Chapman J."/>
            <person name="Salamov A."/>
            <person name="Terry A."/>
            <person name="Shapiro H."/>
            <person name="Lindquist E."/>
            <person name="Kapitonov V.V."/>
            <person name="Jurka J."/>
            <person name="Genikhovich G."/>
            <person name="Grigoriev I.V."/>
            <person name="Lucas S.M."/>
            <person name="Steele R.E."/>
            <person name="Finnerty J.R."/>
            <person name="Technau U."/>
            <person name="Martindale M.Q."/>
            <person name="Rokhsar D.S."/>
        </authorList>
    </citation>
    <scope>NUCLEOTIDE SEQUENCE [LARGE SCALE GENOMIC DNA]</scope>
    <source>
        <strain evidence="12">CH2 X CH6</strain>
    </source>
</reference>
<organism evidence="11 12">
    <name type="scientific">Nematostella vectensis</name>
    <name type="common">Starlet sea anemone</name>
    <dbReference type="NCBI Taxonomy" id="45351"/>
    <lineage>
        <taxon>Eukaryota</taxon>
        <taxon>Metazoa</taxon>
        <taxon>Cnidaria</taxon>
        <taxon>Anthozoa</taxon>
        <taxon>Hexacorallia</taxon>
        <taxon>Actiniaria</taxon>
        <taxon>Edwardsiidae</taxon>
        <taxon>Nematostella</taxon>
    </lineage>
</organism>
<dbReference type="STRING" id="45351.A7SD94"/>
<dbReference type="PhylomeDB" id="A7SD94"/>
<dbReference type="InterPro" id="IPR014014">
    <property type="entry name" value="RNA_helicase_DEAD_Q_motif"/>
</dbReference>
<gene>
    <name evidence="11" type="ORF">NEMVEDRAFT_v1g244465</name>
</gene>
<keyword evidence="3" id="KW-0378">Hydrolase</keyword>
<dbReference type="SMART" id="SM00487">
    <property type="entry name" value="DEXDc"/>
    <property type="match status" value="1"/>
</dbReference>
<keyword evidence="12" id="KW-1185">Reference proteome</keyword>
<dbReference type="Proteomes" id="UP000001593">
    <property type="component" value="Unassembled WGS sequence"/>
</dbReference>
<dbReference type="SUPFAM" id="SSF52540">
    <property type="entry name" value="P-loop containing nucleoside triphosphate hydrolases"/>
    <property type="match status" value="1"/>
</dbReference>
<keyword evidence="2" id="KW-0547">Nucleotide-binding</keyword>
<dbReference type="InterPro" id="IPR001650">
    <property type="entry name" value="Helicase_C-like"/>
</dbReference>
<evidence type="ECO:0000256" key="6">
    <source>
        <dbReference type="PROSITE-ProRule" id="PRU00552"/>
    </source>
</evidence>
<dbReference type="OMA" id="WELRYLG"/>
<dbReference type="HOGENOM" id="CLU_467190_0_0_1"/>
<dbReference type="EC" id="3.6.4.13" evidence="1"/>
<dbReference type="InParanoid" id="A7SD94"/>
<dbReference type="PROSITE" id="PS51194">
    <property type="entry name" value="HELICASE_CTER"/>
    <property type="match status" value="1"/>
</dbReference>
<evidence type="ECO:0000259" key="10">
    <source>
        <dbReference type="PROSITE" id="PS51195"/>
    </source>
</evidence>
<feature type="domain" description="Helicase C-terminal" evidence="9">
    <location>
        <begin position="439"/>
        <end position="584"/>
    </location>
</feature>
<evidence type="ECO:0000256" key="1">
    <source>
        <dbReference type="ARBA" id="ARBA00012552"/>
    </source>
</evidence>
<accession>A7SD94</accession>
<evidence type="ECO:0000256" key="3">
    <source>
        <dbReference type="ARBA" id="ARBA00022801"/>
    </source>
</evidence>
<dbReference type="GO" id="GO:0005730">
    <property type="term" value="C:nucleolus"/>
    <property type="evidence" value="ECO:0000318"/>
    <property type="project" value="GO_Central"/>
</dbReference>
<dbReference type="EMBL" id="DS469628">
    <property type="protein sequence ID" value="EDO38345.1"/>
    <property type="molecule type" value="Genomic_DNA"/>
</dbReference>
<sequence>MAYSTLDLLMLSYKHGKKGGILREIPSNHVQRSLQLVGRGKNWSHICRQMSSQSGRPKAHYNTNDDGIEGIKRGAKKRDADEEFMKLWQSTETFLKDKIRANIKGSKIPPRRPNDFRTKVLPIQSEVSREIQKSLLDDDDDVTFRVPKADEIICNPIVENIEGDQIESFQDSEISCEFSNFGVHPKLVEKLKKMGITKPVPIQEKALPSVFSHKSLLIKSETGTGKSLVFLLPSVQDPGRGYGTIIVVPTRELASQMLYEVSRLLGDKSIVASFVMIVPCRTFVSGVDLSRQEKLLKDSLHPPRIVIGTPKRLWEIVQEHEHLFQRTKRIVIDEVDKTLLPVHQRSSQKKIATRLMHPRPGRLLVDKLKAVSKVKNIQLIGATATANDVLKEDLVEMGWGDHVLVAETPSYEGKQRRVPPCITHRYALFDGKTVPSKAQVLAKIYESSNQKSALVFIHRNHSVDDFVWELRYLGLNAAALYKQVAIPDPTKYHKFLRDFRTGQIQLLVGTEETVRGLDFKELDHVYLMEVPKNVEEYLHLCGRVGRQGRPGTATTVVDMNVVGEERRLRLQFRRLGVTSERISN</sequence>
<dbReference type="GO" id="GO:0016787">
    <property type="term" value="F:hydrolase activity"/>
    <property type="evidence" value="ECO:0007669"/>
    <property type="project" value="UniProtKB-KW"/>
</dbReference>
<keyword evidence="5" id="KW-0067">ATP-binding</keyword>
<evidence type="ECO:0000256" key="7">
    <source>
        <dbReference type="SAM" id="MobiDB-lite"/>
    </source>
</evidence>
<dbReference type="Gene3D" id="3.40.50.300">
    <property type="entry name" value="P-loop containing nucleotide triphosphate hydrolases"/>
    <property type="match status" value="2"/>
</dbReference>